<dbReference type="RefSeq" id="WP_345233420.1">
    <property type="nucleotide sequence ID" value="NZ_BAABGZ010000008.1"/>
</dbReference>
<dbReference type="EMBL" id="BAABGZ010000008">
    <property type="protein sequence ID" value="GAA4348551.1"/>
    <property type="molecule type" value="Genomic_DNA"/>
</dbReference>
<proteinExistence type="predicted"/>
<gene>
    <name evidence="1" type="ORF">GCM10023185_04580</name>
</gene>
<name>A0ABP8I066_9BACT</name>
<comment type="caution">
    <text evidence="1">The sequence shown here is derived from an EMBL/GenBank/DDBJ whole genome shotgun (WGS) entry which is preliminary data.</text>
</comment>
<evidence type="ECO:0000313" key="2">
    <source>
        <dbReference type="Proteomes" id="UP001501153"/>
    </source>
</evidence>
<evidence type="ECO:0000313" key="1">
    <source>
        <dbReference type="EMBL" id="GAA4348551.1"/>
    </source>
</evidence>
<sequence length="130" mass="14293">MLRSLLALLLLTNYLLVVGAGMSARPVRVVDQPFAYKHRHDCQLRNTLRVACFDDCNGQQYVVDEKGERQPLQHLLSTLKSLDVHCLPPAVPAAGGPPAVFHQPEPRRAVIAVAVPPGYQGKIDLPPRRG</sequence>
<protein>
    <recommendedName>
        <fullName evidence="3">Secreted protein</fullName>
    </recommendedName>
</protein>
<dbReference type="Proteomes" id="UP001501153">
    <property type="component" value="Unassembled WGS sequence"/>
</dbReference>
<keyword evidence="2" id="KW-1185">Reference proteome</keyword>
<evidence type="ECO:0008006" key="3">
    <source>
        <dbReference type="Google" id="ProtNLM"/>
    </source>
</evidence>
<reference evidence="2" key="1">
    <citation type="journal article" date="2019" name="Int. J. Syst. Evol. Microbiol.">
        <title>The Global Catalogue of Microorganisms (GCM) 10K type strain sequencing project: providing services to taxonomists for standard genome sequencing and annotation.</title>
        <authorList>
            <consortium name="The Broad Institute Genomics Platform"/>
            <consortium name="The Broad Institute Genome Sequencing Center for Infectious Disease"/>
            <person name="Wu L."/>
            <person name="Ma J."/>
        </authorList>
    </citation>
    <scope>NUCLEOTIDE SEQUENCE [LARGE SCALE GENOMIC DNA]</scope>
    <source>
        <strain evidence="2">JCM 17923</strain>
    </source>
</reference>
<organism evidence="1 2">
    <name type="scientific">Hymenobacter saemangeumensis</name>
    <dbReference type="NCBI Taxonomy" id="1084522"/>
    <lineage>
        <taxon>Bacteria</taxon>
        <taxon>Pseudomonadati</taxon>
        <taxon>Bacteroidota</taxon>
        <taxon>Cytophagia</taxon>
        <taxon>Cytophagales</taxon>
        <taxon>Hymenobacteraceae</taxon>
        <taxon>Hymenobacter</taxon>
    </lineage>
</organism>
<accession>A0ABP8I066</accession>